<dbReference type="InterPro" id="IPR035069">
    <property type="entry name" value="TTHA1013/TTHA0281-like"/>
</dbReference>
<evidence type="ECO:0000313" key="3">
    <source>
        <dbReference type="EMBL" id="PKZ23100.1"/>
    </source>
</evidence>
<protein>
    <submittedName>
        <fullName evidence="3">HicB family protein</fullName>
    </submittedName>
    <submittedName>
        <fullName evidence="2">Pilus biosynthesis protein HicB</fullName>
    </submittedName>
</protein>
<dbReference type="Proteomes" id="UP000234239">
    <property type="component" value="Unassembled WGS sequence"/>
</dbReference>
<name>A0A109RCS0_9LACT</name>
<feature type="domain" description="HicB-like antitoxin of toxin-antitoxin system" evidence="1">
    <location>
        <begin position="4"/>
        <end position="115"/>
    </location>
</feature>
<dbReference type="GeneID" id="92902486"/>
<organism evidence="2 4">
    <name type="scientific">Aerococcus sanguinicola</name>
    <dbReference type="NCBI Taxonomy" id="119206"/>
    <lineage>
        <taxon>Bacteria</taxon>
        <taxon>Bacillati</taxon>
        <taxon>Bacillota</taxon>
        <taxon>Bacilli</taxon>
        <taxon>Lactobacillales</taxon>
        <taxon>Aerococcaceae</taxon>
        <taxon>Aerococcus</taxon>
    </lineage>
</organism>
<dbReference type="Gene3D" id="3.30.160.250">
    <property type="match status" value="1"/>
</dbReference>
<dbReference type="KEGG" id="asan:AWM72_00160"/>
<reference evidence="2 4" key="1">
    <citation type="journal article" date="2016" name="Genome Announc.">
        <title>Complete Genome Sequences of Aerococcus christensenii CCUG 28831T, Aerococcus sanguinicola CCUG 43001T, Aerococcus urinae CCUG 36881T, Aerococcus urinaeequi CCUG 28094T, Aerococcus urinaehominis CCUG 42038 BT, and Aerococcus viridans CCUG 4311T.</title>
        <authorList>
            <person name="Carkaci D."/>
            <person name="Dargis R."/>
            <person name="Nielsen X.C."/>
            <person name="Skovgaard O."/>
            <person name="Fuursted K."/>
            <person name="Christensen J.J."/>
        </authorList>
    </citation>
    <scope>NUCLEOTIDE SEQUENCE [LARGE SCALE GENOMIC DNA]</scope>
    <source>
        <strain evidence="2 4">CCUG43001</strain>
    </source>
</reference>
<sequence length="125" mass="14177">MLVYPATFEQDEKYILVKFPDIPEAMTQGEGISQAYEMAEEVLGTALEDYTDYPKASSLKEIRDQFPDKDAALIGIDLAAFRRKYHSKTIRKSVTVPEWLNDLAKAEQINFSQTLTEALKEKLGV</sequence>
<accession>A0A109RCS0</accession>
<dbReference type="AlphaFoldDB" id="A0A109RCS0"/>
<proteinExistence type="predicted"/>
<dbReference type="OrthoDB" id="5419659at2"/>
<evidence type="ECO:0000313" key="4">
    <source>
        <dbReference type="Proteomes" id="UP000069912"/>
    </source>
</evidence>
<keyword evidence="4" id="KW-1185">Reference proteome</keyword>
<evidence type="ECO:0000313" key="5">
    <source>
        <dbReference type="Proteomes" id="UP000234239"/>
    </source>
</evidence>
<evidence type="ECO:0000259" key="1">
    <source>
        <dbReference type="Pfam" id="PF15919"/>
    </source>
</evidence>
<dbReference type="RefSeq" id="WP_067971445.1">
    <property type="nucleotide sequence ID" value="NZ_CAJHKM010000003.1"/>
</dbReference>
<dbReference type="EMBL" id="CP014160">
    <property type="protein sequence ID" value="AMB93294.1"/>
    <property type="molecule type" value="Genomic_DNA"/>
</dbReference>
<evidence type="ECO:0000313" key="2">
    <source>
        <dbReference type="EMBL" id="AMB93294.1"/>
    </source>
</evidence>
<gene>
    <name evidence="2" type="ORF">AWM72_00160</name>
    <name evidence="3" type="ORF">CYJ28_00685</name>
</gene>
<dbReference type="InterPro" id="IPR031807">
    <property type="entry name" value="HicB-like"/>
</dbReference>
<dbReference type="Proteomes" id="UP000069912">
    <property type="component" value="Chromosome"/>
</dbReference>
<dbReference type="SUPFAM" id="SSF143100">
    <property type="entry name" value="TTHA1013/TTHA0281-like"/>
    <property type="match status" value="1"/>
</dbReference>
<reference evidence="4" key="2">
    <citation type="submission" date="2016-01" db="EMBL/GenBank/DDBJ databases">
        <title>Six Aerococcus type strain genome sequencing and assembly using PacBio and Illumina Hiseq.</title>
        <authorList>
            <person name="Carkaci D."/>
            <person name="Dargis R."/>
            <person name="Nielsen X.C."/>
            <person name="Skovgaard O."/>
            <person name="Fuursted K."/>
            <person name="Christensen J.J."/>
        </authorList>
    </citation>
    <scope>NUCLEOTIDE SEQUENCE [LARGE SCALE GENOMIC DNA]</scope>
    <source>
        <strain evidence="4">CCUG43001</strain>
    </source>
</reference>
<dbReference type="Pfam" id="PF15919">
    <property type="entry name" value="HicB_lk_antitox"/>
    <property type="match status" value="1"/>
</dbReference>
<dbReference type="EMBL" id="PKGY01000001">
    <property type="protein sequence ID" value="PKZ23100.1"/>
    <property type="molecule type" value="Genomic_DNA"/>
</dbReference>
<reference evidence="3 5" key="3">
    <citation type="submission" date="2017-12" db="EMBL/GenBank/DDBJ databases">
        <title>Phylogenetic diversity of female urinary microbiome.</title>
        <authorList>
            <person name="Thomas-White K."/>
            <person name="Wolfe A.J."/>
        </authorList>
    </citation>
    <scope>NUCLEOTIDE SEQUENCE [LARGE SCALE GENOMIC DNA]</scope>
    <source>
        <strain evidence="3 5">UMB0139</strain>
    </source>
</reference>